<reference evidence="1 2" key="1">
    <citation type="submission" date="2019-06" db="EMBL/GenBank/DDBJ databases">
        <title>Sequencing the genomes of 1000 actinobacteria strains.</title>
        <authorList>
            <person name="Klenk H.-P."/>
        </authorList>
    </citation>
    <scope>NUCLEOTIDE SEQUENCE [LARGE SCALE GENOMIC DNA]</scope>
    <source>
        <strain evidence="1 2">DSM 20427</strain>
    </source>
</reference>
<dbReference type="RefSeq" id="WP_141379292.1">
    <property type="nucleotide sequence ID" value="NZ_BJNA01000004.1"/>
</dbReference>
<proteinExistence type="predicted"/>
<name>A0A4Y3UGV5_9MICO</name>
<dbReference type="AlphaFoldDB" id="A0A4Y3UGV5"/>
<comment type="caution">
    <text evidence="1">The sequence shown here is derived from an EMBL/GenBank/DDBJ whole genome shotgun (WGS) entry which is preliminary data.</text>
</comment>
<gene>
    <name evidence="1" type="ORF">FHX68_0863</name>
</gene>
<evidence type="ECO:0000313" key="1">
    <source>
        <dbReference type="EMBL" id="TQN00745.1"/>
    </source>
</evidence>
<keyword evidence="2" id="KW-1185">Reference proteome</keyword>
<accession>A0A4Y3UGV5</accession>
<sequence length="86" mass="9839">MTENEIARQVAKREYQRARLDYKTARDALIRVEAHHPDLVHSDHPLACLPLAEWGERCRVRREAASVAWSAYIDAKVALARCGVTR</sequence>
<organism evidence="1 2">
    <name type="scientific">Microbacterium lacticum</name>
    <dbReference type="NCBI Taxonomy" id="33885"/>
    <lineage>
        <taxon>Bacteria</taxon>
        <taxon>Bacillati</taxon>
        <taxon>Actinomycetota</taxon>
        <taxon>Actinomycetes</taxon>
        <taxon>Micrococcales</taxon>
        <taxon>Microbacteriaceae</taxon>
        <taxon>Microbacterium</taxon>
    </lineage>
</organism>
<evidence type="ECO:0000313" key="2">
    <source>
        <dbReference type="Proteomes" id="UP000319804"/>
    </source>
</evidence>
<dbReference type="EMBL" id="VFPS01000001">
    <property type="protein sequence ID" value="TQN00745.1"/>
    <property type="molecule type" value="Genomic_DNA"/>
</dbReference>
<protein>
    <submittedName>
        <fullName evidence="1">Uncharacterized protein</fullName>
    </submittedName>
</protein>
<dbReference type="Proteomes" id="UP000319804">
    <property type="component" value="Unassembled WGS sequence"/>
</dbReference>